<dbReference type="Pfam" id="PF08668">
    <property type="entry name" value="HDOD"/>
    <property type="match status" value="1"/>
</dbReference>
<feature type="domain" description="HDOD" evidence="1">
    <location>
        <begin position="19"/>
        <end position="210"/>
    </location>
</feature>
<protein>
    <submittedName>
        <fullName evidence="2">HDOD domain-containing protein</fullName>
    </submittedName>
</protein>
<dbReference type="EMBL" id="CP097636">
    <property type="protein sequence ID" value="URI08740.1"/>
    <property type="molecule type" value="Genomic_DNA"/>
</dbReference>
<evidence type="ECO:0000259" key="1">
    <source>
        <dbReference type="PROSITE" id="PS51833"/>
    </source>
</evidence>
<name>A0ABY4S7W1_AQUTE</name>
<dbReference type="Gene3D" id="1.10.3210.10">
    <property type="entry name" value="Hypothetical protein af1432"/>
    <property type="match status" value="1"/>
</dbReference>
<sequence length="280" mass="30162">MSSLPVSNLAPFVERASTLPAMPEVANTLIRSFSRDDLSLPEVAGLIGRDQVLAAKVLRLANSPRYAPRHDIASLKDAAATLGLRALRDLTLAACMSGAFPTVIGFDRLSFWRSTLALAAYTQPLARALGLDEDEAYLGGLVLRTGQILMLMTDPEHAVLAQYQASTIDSAIGVESRLFGCSHPEVTAALAHHWHFPTQLVMALTAASDPLATRPFSRMGAALRLASVITDCRELGVPVLDGLQLMQSALLEHLHLDLEWLEAHLPDHRLATAGVEALVH</sequence>
<dbReference type="PANTHER" id="PTHR33525:SF6">
    <property type="entry name" value="HDOD DOMAIN-CONTAINING PROTEIN"/>
    <property type="match status" value="1"/>
</dbReference>
<evidence type="ECO:0000313" key="3">
    <source>
        <dbReference type="Proteomes" id="UP001056201"/>
    </source>
</evidence>
<dbReference type="InterPro" id="IPR013976">
    <property type="entry name" value="HDOD"/>
</dbReference>
<dbReference type="SUPFAM" id="SSF109604">
    <property type="entry name" value="HD-domain/PDEase-like"/>
    <property type="match status" value="1"/>
</dbReference>
<gene>
    <name evidence="2" type="ORF">MW290_24500</name>
</gene>
<keyword evidence="3" id="KW-1185">Reference proteome</keyword>
<dbReference type="PANTHER" id="PTHR33525">
    <property type="match status" value="1"/>
</dbReference>
<dbReference type="RefSeq" id="WP_250196960.1">
    <property type="nucleotide sequence ID" value="NZ_CP097636.1"/>
</dbReference>
<evidence type="ECO:0000313" key="2">
    <source>
        <dbReference type="EMBL" id="URI08740.1"/>
    </source>
</evidence>
<reference evidence="2" key="1">
    <citation type="submission" date="2022-05" db="EMBL/GenBank/DDBJ databases">
        <title>An RpoN-dependent PEP-CTERM gene is involved in floc formation of an Aquincola tertiaricarbonis strain.</title>
        <authorList>
            <person name="Qiu D."/>
            <person name="Xia M."/>
        </authorList>
    </citation>
    <scope>NUCLEOTIDE SEQUENCE</scope>
    <source>
        <strain evidence="2">RN12</strain>
    </source>
</reference>
<accession>A0ABY4S7W1</accession>
<proteinExistence type="predicted"/>
<dbReference type="PROSITE" id="PS51833">
    <property type="entry name" value="HDOD"/>
    <property type="match status" value="1"/>
</dbReference>
<dbReference type="Proteomes" id="UP001056201">
    <property type="component" value="Chromosome 2"/>
</dbReference>
<organism evidence="2 3">
    <name type="scientific">Aquincola tertiaricarbonis</name>
    <dbReference type="NCBI Taxonomy" id="391953"/>
    <lineage>
        <taxon>Bacteria</taxon>
        <taxon>Pseudomonadati</taxon>
        <taxon>Pseudomonadota</taxon>
        <taxon>Betaproteobacteria</taxon>
        <taxon>Burkholderiales</taxon>
        <taxon>Sphaerotilaceae</taxon>
        <taxon>Aquincola</taxon>
    </lineage>
</organism>
<dbReference type="InterPro" id="IPR052340">
    <property type="entry name" value="RNase_Y/CdgJ"/>
</dbReference>